<evidence type="ECO:0000313" key="1">
    <source>
        <dbReference type="EMBL" id="MDJ1168823.1"/>
    </source>
</evidence>
<sequence>MNLLADENINQLIVDRLLIGLSNEKKVTIIANAIAQYADQLPGAFTVIAPTTIRIRKMEI</sequence>
<keyword evidence="2" id="KW-1185">Reference proteome</keyword>
<protein>
    <submittedName>
        <fullName evidence="1">Uncharacterized protein</fullName>
    </submittedName>
</protein>
<dbReference type="RefSeq" id="WP_283752586.1">
    <property type="nucleotide sequence ID" value="NZ_JAQOSP010000036.1"/>
</dbReference>
<comment type="caution">
    <text evidence="1">The sequence shown here is derived from an EMBL/GenBank/DDBJ whole genome shotgun (WGS) entry which is preliminary data.</text>
</comment>
<organism evidence="1 2">
    <name type="scientific">Roseofilum acuticapitatum BLCC-M154</name>
    <dbReference type="NCBI Taxonomy" id="3022444"/>
    <lineage>
        <taxon>Bacteria</taxon>
        <taxon>Bacillati</taxon>
        <taxon>Cyanobacteriota</taxon>
        <taxon>Cyanophyceae</taxon>
        <taxon>Desertifilales</taxon>
        <taxon>Desertifilaceae</taxon>
        <taxon>Roseofilum</taxon>
        <taxon>Roseofilum acuticapitatum</taxon>
    </lineage>
</organism>
<evidence type="ECO:0000313" key="2">
    <source>
        <dbReference type="Proteomes" id="UP001235303"/>
    </source>
</evidence>
<accession>A0ABT7APJ4</accession>
<name>A0ABT7APJ4_9CYAN</name>
<reference evidence="1 2" key="1">
    <citation type="submission" date="2023-01" db="EMBL/GenBank/DDBJ databases">
        <title>Novel diversity within Roseofilum (Cyanobacteria; Desertifilaceae) from marine benthic mats with descriptions of four novel species.</title>
        <authorList>
            <person name="Wang Y."/>
            <person name="Berthold D.E."/>
            <person name="Hu J."/>
            <person name="Lefler F.W."/>
            <person name="Laughinghouse H.D. IV."/>
        </authorList>
    </citation>
    <scope>NUCLEOTIDE SEQUENCE [LARGE SCALE GENOMIC DNA]</scope>
    <source>
        <strain evidence="1 2">BLCC-M154</strain>
    </source>
</reference>
<gene>
    <name evidence="1" type="ORF">PMG71_05240</name>
</gene>
<proteinExistence type="predicted"/>
<dbReference type="Proteomes" id="UP001235303">
    <property type="component" value="Unassembled WGS sequence"/>
</dbReference>
<dbReference type="EMBL" id="JAQOSP010000036">
    <property type="protein sequence ID" value="MDJ1168823.1"/>
    <property type="molecule type" value="Genomic_DNA"/>
</dbReference>